<sequence>MPIILEIYTCPKIILLSLNNRSTPINIRYQISPSTNEVKVENEEEGVSNYGDGYNSRQHCDLLELSELQTSKNHSAAKELNAKVIEENISIVIVEMLFVNANELDTGVKFTTHEEVQ</sequence>
<dbReference type="AlphaFoldDB" id="A0A6L2MCG4"/>
<proteinExistence type="predicted"/>
<dbReference type="EMBL" id="BKCJ010006073">
    <property type="protein sequence ID" value="GEU70214.1"/>
    <property type="molecule type" value="Genomic_DNA"/>
</dbReference>
<organism evidence="1">
    <name type="scientific">Tanacetum cinerariifolium</name>
    <name type="common">Dalmatian daisy</name>
    <name type="synonym">Chrysanthemum cinerariifolium</name>
    <dbReference type="NCBI Taxonomy" id="118510"/>
    <lineage>
        <taxon>Eukaryota</taxon>
        <taxon>Viridiplantae</taxon>
        <taxon>Streptophyta</taxon>
        <taxon>Embryophyta</taxon>
        <taxon>Tracheophyta</taxon>
        <taxon>Spermatophyta</taxon>
        <taxon>Magnoliopsida</taxon>
        <taxon>eudicotyledons</taxon>
        <taxon>Gunneridae</taxon>
        <taxon>Pentapetalae</taxon>
        <taxon>asterids</taxon>
        <taxon>campanulids</taxon>
        <taxon>Asterales</taxon>
        <taxon>Asteraceae</taxon>
        <taxon>Asteroideae</taxon>
        <taxon>Anthemideae</taxon>
        <taxon>Anthemidinae</taxon>
        <taxon>Tanacetum</taxon>
    </lineage>
</organism>
<accession>A0A6L2MCG4</accession>
<name>A0A6L2MCG4_TANCI</name>
<comment type="caution">
    <text evidence="1">The sequence shown here is derived from an EMBL/GenBank/DDBJ whole genome shotgun (WGS) entry which is preliminary data.</text>
</comment>
<gene>
    <name evidence="1" type="ORF">Tci_042192</name>
</gene>
<reference evidence="1" key="1">
    <citation type="journal article" date="2019" name="Sci. Rep.">
        <title>Draft genome of Tanacetum cinerariifolium, the natural source of mosquito coil.</title>
        <authorList>
            <person name="Yamashiro T."/>
            <person name="Shiraishi A."/>
            <person name="Satake H."/>
            <person name="Nakayama K."/>
        </authorList>
    </citation>
    <scope>NUCLEOTIDE SEQUENCE</scope>
</reference>
<evidence type="ECO:0000313" key="1">
    <source>
        <dbReference type="EMBL" id="GEU70214.1"/>
    </source>
</evidence>
<protein>
    <submittedName>
        <fullName evidence="1">Uncharacterized protein</fullName>
    </submittedName>
</protein>